<dbReference type="OrthoDB" id="10352394at2759"/>
<evidence type="ECO:0000256" key="1">
    <source>
        <dbReference type="SAM" id="MobiDB-lite"/>
    </source>
</evidence>
<dbReference type="AlphaFoldDB" id="A0A9P7ZQK8"/>
<comment type="caution">
    <text evidence="2">The sequence shown here is derived from an EMBL/GenBank/DDBJ whole genome shotgun (WGS) entry which is preliminary data.</text>
</comment>
<dbReference type="Proteomes" id="UP000887229">
    <property type="component" value="Unassembled WGS sequence"/>
</dbReference>
<keyword evidence="3" id="KW-1185">Reference proteome</keyword>
<accession>A0A9P7ZQK8</accession>
<feature type="compositionally biased region" description="Low complexity" evidence="1">
    <location>
        <begin position="235"/>
        <end position="247"/>
    </location>
</feature>
<evidence type="ECO:0000313" key="2">
    <source>
        <dbReference type="EMBL" id="KAG9256026.1"/>
    </source>
</evidence>
<protein>
    <submittedName>
        <fullName evidence="2">Uncharacterized protein</fullName>
    </submittedName>
</protein>
<reference evidence="2" key="1">
    <citation type="journal article" date="2021" name="IMA Fungus">
        <title>Genomic characterization of three marine fungi, including Emericellopsis atlantica sp. nov. with signatures of a generalist lifestyle and marine biomass degradation.</title>
        <authorList>
            <person name="Hagestad O.C."/>
            <person name="Hou L."/>
            <person name="Andersen J.H."/>
            <person name="Hansen E.H."/>
            <person name="Altermark B."/>
            <person name="Li C."/>
            <person name="Kuhnert E."/>
            <person name="Cox R.J."/>
            <person name="Crous P.W."/>
            <person name="Spatafora J.W."/>
            <person name="Lail K."/>
            <person name="Amirebrahimi M."/>
            <person name="Lipzen A."/>
            <person name="Pangilinan J."/>
            <person name="Andreopoulos W."/>
            <person name="Hayes R.D."/>
            <person name="Ng V."/>
            <person name="Grigoriev I.V."/>
            <person name="Jackson S.A."/>
            <person name="Sutton T.D.S."/>
            <person name="Dobson A.D.W."/>
            <person name="Rama T."/>
        </authorList>
    </citation>
    <scope>NUCLEOTIDE SEQUENCE</scope>
    <source>
        <strain evidence="2">TS7</strain>
    </source>
</reference>
<gene>
    <name evidence="2" type="ORF">F5Z01DRAFT_534851</name>
</gene>
<evidence type="ECO:0000313" key="3">
    <source>
        <dbReference type="Proteomes" id="UP000887229"/>
    </source>
</evidence>
<dbReference type="EMBL" id="MU251249">
    <property type="protein sequence ID" value="KAG9256026.1"/>
    <property type="molecule type" value="Genomic_DNA"/>
</dbReference>
<dbReference type="RefSeq" id="XP_046119950.1">
    <property type="nucleotide sequence ID" value="XM_046260481.1"/>
</dbReference>
<dbReference type="GeneID" id="70291384"/>
<name>A0A9P7ZQK8_9HYPO</name>
<proteinExistence type="predicted"/>
<sequence>MCVFCIPALGHGSARGSKSPACSSSSHCPGFWHSPLSLAIGSLSIPNTWQKSTAILANGHCSVSCKYRLVSLVLKQKSVERFNKRVCSHKQPQNIPSPIVDMAGLQKYSKREIVFVMYRMINKVRNEDIVKQFHAEFGRPEFDETQVRYMGNKYGDDVKYGSLKKNFSGAVAGECPLKYVEMALARGSKTETSHSAKKKRTSTKNTIASLYAKAIPKIRRLKETQQASKASALNSISLSSPVPQSSPKTAPAEKDIEPAVVGTMHMKPLEDTSVQFQHLPDPLLDAPAIPLEPMPYLDFDAAPTFPDPLTDLNKAPPPYQQQSTFLEPYQFPVVDADQFVVPDTIEHFPQPWVSPTLHEGHQPIPPLPTAYQPPVPQHNDSYYYKEDDSFFAMPQPDFVDFADPGLPWSQPDYMGHDFGFGMGVQPHGGSYLSVTE</sequence>
<feature type="region of interest" description="Disordered" evidence="1">
    <location>
        <begin position="232"/>
        <end position="253"/>
    </location>
</feature>
<organism evidence="2 3">
    <name type="scientific">Emericellopsis atlantica</name>
    <dbReference type="NCBI Taxonomy" id="2614577"/>
    <lineage>
        <taxon>Eukaryota</taxon>
        <taxon>Fungi</taxon>
        <taxon>Dikarya</taxon>
        <taxon>Ascomycota</taxon>
        <taxon>Pezizomycotina</taxon>
        <taxon>Sordariomycetes</taxon>
        <taxon>Hypocreomycetidae</taxon>
        <taxon>Hypocreales</taxon>
        <taxon>Bionectriaceae</taxon>
        <taxon>Emericellopsis</taxon>
    </lineage>
</organism>